<dbReference type="Proteomes" id="UP000246303">
    <property type="component" value="Unassembled WGS sequence"/>
</dbReference>
<dbReference type="RefSeq" id="WP_110107916.1">
    <property type="nucleotide sequence ID" value="NZ_JACBZZ010000001.1"/>
</dbReference>
<dbReference type="OrthoDB" id="8479006at2"/>
<accession>A0A2V3DLY3</accession>
<dbReference type="AlphaFoldDB" id="A0A2V3DLY3"/>
<evidence type="ECO:0000313" key="1">
    <source>
        <dbReference type="EMBL" id="PXA63942.1"/>
    </source>
</evidence>
<protein>
    <submittedName>
        <fullName evidence="1">Uncharacterized protein</fullName>
    </submittedName>
</protein>
<proteinExistence type="predicted"/>
<reference evidence="1 2" key="1">
    <citation type="submission" date="2018-05" db="EMBL/GenBank/DDBJ databases">
        <title>Genetic diversity of glacier-inhabiting Cryobacterium bacteria in China and description of Cryobacterium mengkeensis sp. nov. and Arthrobacter glacialis sp. nov.</title>
        <authorList>
            <person name="Liu Q."/>
            <person name="Xin Y.-H."/>
        </authorList>
    </citation>
    <scope>NUCLEOTIDE SEQUENCE [LARGE SCALE GENOMIC DNA]</scope>
    <source>
        <strain evidence="1 2">GP3</strain>
    </source>
</reference>
<sequence length="151" mass="17569">MNELLDSHKAPLRLGSVGEEQGRLIHYFSGEQDALLTAEIENRKTEPLDEVAHAIRMFRARGANNIDKRAALAILAGRLETQRKYLERKTSKADVDDIFHIANKYHIRHRKDQVSEDREEYLDWMFWNFFSMVRLLAALEARQNTMQTTPG</sequence>
<organism evidence="1 2">
    <name type="scientific">Arthrobacter psychrochitiniphilus</name>
    <dbReference type="NCBI Taxonomy" id="291045"/>
    <lineage>
        <taxon>Bacteria</taxon>
        <taxon>Bacillati</taxon>
        <taxon>Actinomycetota</taxon>
        <taxon>Actinomycetes</taxon>
        <taxon>Micrococcales</taxon>
        <taxon>Micrococcaceae</taxon>
        <taxon>Arthrobacter</taxon>
    </lineage>
</organism>
<dbReference type="EMBL" id="QHLZ01000019">
    <property type="protein sequence ID" value="PXA63942.1"/>
    <property type="molecule type" value="Genomic_DNA"/>
</dbReference>
<keyword evidence="2" id="KW-1185">Reference proteome</keyword>
<evidence type="ECO:0000313" key="2">
    <source>
        <dbReference type="Proteomes" id="UP000246303"/>
    </source>
</evidence>
<name>A0A2V3DLY3_9MICC</name>
<comment type="caution">
    <text evidence="1">The sequence shown here is derived from an EMBL/GenBank/DDBJ whole genome shotgun (WGS) entry which is preliminary data.</text>
</comment>
<gene>
    <name evidence="1" type="ORF">CVS29_17665</name>
</gene>